<feature type="compositionally biased region" description="Basic and acidic residues" evidence="1">
    <location>
        <begin position="166"/>
        <end position="200"/>
    </location>
</feature>
<dbReference type="EMBL" id="CM031819">
    <property type="protein sequence ID" value="KAG6635881.1"/>
    <property type="molecule type" value="Genomic_DNA"/>
</dbReference>
<comment type="caution">
    <text evidence="2">The sequence shown here is derived from an EMBL/GenBank/DDBJ whole genome shotgun (WGS) entry which is preliminary data.</text>
</comment>
<evidence type="ECO:0000313" key="2">
    <source>
        <dbReference type="EMBL" id="KAG6635881.1"/>
    </source>
</evidence>
<feature type="region of interest" description="Disordered" evidence="1">
    <location>
        <begin position="161"/>
        <end position="207"/>
    </location>
</feature>
<name>A0A8T1P1Y5_CARIL</name>
<protein>
    <submittedName>
        <fullName evidence="2">Uncharacterized protein</fullName>
    </submittedName>
</protein>
<accession>A0A8T1P1Y5</accession>
<sequence length="207" mass="23151">MGGLGWQGVGDEVVKSWWPEVERRGRSEQKPCSLMGLFRLNDGSVAGGILWGGSPDGGEDFGGGGVPHGGRRRSSHGGRRWCDGAEISEKLCGLEELVVANGGSDGGETWWGCSPMRGKENWVGGVGHTAGERWFWAVKATGDRGEKQGWCRDFQPCVAANRKRGRKEEEKERKERKGKREKEKEKRKEMRSNPHSENQKLIRRKRY</sequence>
<reference evidence="2" key="1">
    <citation type="submission" date="2020-12" db="EMBL/GenBank/DDBJ databases">
        <title>WGS assembly of Carya illinoinensis cv. Pawnee.</title>
        <authorList>
            <person name="Platts A."/>
            <person name="Shu S."/>
            <person name="Wright S."/>
            <person name="Barry K."/>
            <person name="Edger P."/>
            <person name="Pires J.C."/>
            <person name="Schmutz J."/>
        </authorList>
    </citation>
    <scope>NUCLEOTIDE SEQUENCE</scope>
    <source>
        <tissue evidence="2">Leaf</tissue>
    </source>
</reference>
<keyword evidence="3" id="KW-1185">Reference proteome</keyword>
<organism evidence="2 3">
    <name type="scientific">Carya illinoinensis</name>
    <name type="common">Pecan</name>
    <dbReference type="NCBI Taxonomy" id="32201"/>
    <lineage>
        <taxon>Eukaryota</taxon>
        <taxon>Viridiplantae</taxon>
        <taxon>Streptophyta</taxon>
        <taxon>Embryophyta</taxon>
        <taxon>Tracheophyta</taxon>
        <taxon>Spermatophyta</taxon>
        <taxon>Magnoliopsida</taxon>
        <taxon>eudicotyledons</taxon>
        <taxon>Gunneridae</taxon>
        <taxon>Pentapetalae</taxon>
        <taxon>rosids</taxon>
        <taxon>fabids</taxon>
        <taxon>Fagales</taxon>
        <taxon>Juglandaceae</taxon>
        <taxon>Carya</taxon>
    </lineage>
</organism>
<dbReference type="AlphaFoldDB" id="A0A8T1P1Y5"/>
<proteinExistence type="predicted"/>
<evidence type="ECO:0000256" key="1">
    <source>
        <dbReference type="SAM" id="MobiDB-lite"/>
    </source>
</evidence>
<gene>
    <name evidence="2" type="ORF">CIPAW_11G073800</name>
</gene>
<dbReference type="Proteomes" id="UP000811609">
    <property type="component" value="Chromosome 11"/>
</dbReference>
<evidence type="ECO:0000313" key="3">
    <source>
        <dbReference type="Proteomes" id="UP000811609"/>
    </source>
</evidence>